<evidence type="ECO:0000313" key="1">
    <source>
        <dbReference type="EMBL" id="MCM5680511.1"/>
    </source>
</evidence>
<dbReference type="Proteomes" id="UP001165541">
    <property type="component" value="Unassembled WGS sequence"/>
</dbReference>
<evidence type="ECO:0000313" key="2">
    <source>
        <dbReference type="Proteomes" id="UP001165541"/>
    </source>
</evidence>
<organism evidence="1 2">
    <name type="scientific">Caldimonas mangrovi</name>
    <dbReference type="NCBI Taxonomy" id="2944811"/>
    <lineage>
        <taxon>Bacteria</taxon>
        <taxon>Pseudomonadati</taxon>
        <taxon>Pseudomonadota</taxon>
        <taxon>Betaproteobacteria</taxon>
        <taxon>Burkholderiales</taxon>
        <taxon>Sphaerotilaceae</taxon>
        <taxon>Caldimonas</taxon>
    </lineage>
</organism>
<keyword evidence="1" id="KW-0808">Transferase</keyword>
<reference evidence="1" key="1">
    <citation type="submission" date="2022-05" db="EMBL/GenBank/DDBJ databases">
        <title>Schlegelella sp. nov., isolated from mangrove soil.</title>
        <authorList>
            <person name="Liu Y."/>
            <person name="Ge X."/>
            <person name="Liu W."/>
        </authorList>
    </citation>
    <scope>NUCLEOTIDE SEQUENCE</scope>
    <source>
        <strain evidence="1">S2-27</strain>
    </source>
</reference>
<proteinExistence type="predicted"/>
<dbReference type="RefSeq" id="WP_251778965.1">
    <property type="nucleotide sequence ID" value="NZ_JAMKFE010000007.1"/>
</dbReference>
<sequence length="219" mass="24775">MSKHAPDLSRPGPWAALFPHALALMDHLERETQDPVWTFGGGTVLLLRIAHRQSKDIDLFVPDPQYLGYVTPRLSDAAEAITTDYEEHAEYVKLFLPGGEIDVVVGQSLTAHPFDVVQHAGRPLRVETCAEIIAKKMWHRGDRVKARDLFDLCTVALEEPQEIERAVPFMRRHGATFLRRLTERREVLSVEFDQIDAIGRTPSFEDCVRIATRVIEAAL</sequence>
<gene>
    <name evidence="1" type="ORF">M8A51_13330</name>
</gene>
<comment type="caution">
    <text evidence="1">The sequence shown here is derived from an EMBL/GenBank/DDBJ whole genome shotgun (WGS) entry which is preliminary data.</text>
</comment>
<dbReference type="EMBL" id="JAMKFE010000007">
    <property type="protein sequence ID" value="MCM5680511.1"/>
    <property type="molecule type" value="Genomic_DNA"/>
</dbReference>
<accession>A0ABT0YP61</accession>
<dbReference type="InterPro" id="IPR014942">
    <property type="entry name" value="AbiEii"/>
</dbReference>
<dbReference type="Pfam" id="PF08843">
    <property type="entry name" value="AbiEii"/>
    <property type="match status" value="1"/>
</dbReference>
<dbReference type="GO" id="GO:0016740">
    <property type="term" value="F:transferase activity"/>
    <property type="evidence" value="ECO:0007669"/>
    <property type="project" value="UniProtKB-KW"/>
</dbReference>
<name>A0ABT0YP61_9BURK</name>
<keyword evidence="2" id="KW-1185">Reference proteome</keyword>
<protein>
    <submittedName>
        <fullName evidence="1">Nucleotidyl transferase AbiEii/AbiGii toxin family protein</fullName>
    </submittedName>
</protein>